<comment type="caution">
    <text evidence="3">The sequence shown here is derived from an EMBL/GenBank/DDBJ whole genome shotgun (WGS) entry which is preliminary data.</text>
</comment>
<evidence type="ECO:0000313" key="3">
    <source>
        <dbReference type="EMBL" id="MDU0327090.1"/>
    </source>
</evidence>
<dbReference type="InterPro" id="IPR036691">
    <property type="entry name" value="Endo/exonu/phosph_ase_sf"/>
</dbReference>
<keyword evidence="3" id="KW-0255">Endonuclease</keyword>
<dbReference type="EMBL" id="JAWDIU010000003">
    <property type="protein sequence ID" value="MDU0327090.1"/>
    <property type="molecule type" value="Genomic_DNA"/>
</dbReference>
<feature type="transmembrane region" description="Helical" evidence="1">
    <location>
        <begin position="71"/>
        <end position="90"/>
    </location>
</feature>
<keyword evidence="1" id="KW-0812">Transmembrane</keyword>
<keyword evidence="1" id="KW-0472">Membrane</keyword>
<feature type="transmembrane region" description="Helical" evidence="1">
    <location>
        <begin position="47"/>
        <end position="64"/>
    </location>
</feature>
<organism evidence="3 4">
    <name type="scientific">Microbacterium algihabitans</name>
    <dbReference type="NCBI Taxonomy" id="3075992"/>
    <lineage>
        <taxon>Bacteria</taxon>
        <taxon>Bacillati</taxon>
        <taxon>Actinomycetota</taxon>
        <taxon>Actinomycetes</taxon>
        <taxon>Micrococcales</taxon>
        <taxon>Microbacteriaceae</taxon>
        <taxon>Microbacterium</taxon>
    </lineage>
</organism>
<evidence type="ECO:0000256" key="1">
    <source>
        <dbReference type="SAM" id="Phobius"/>
    </source>
</evidence>
<feature type="domain" description="Endonuclease/exonuclease/phosphatase" evidence="2">
    <location>
        <begin position="107"/>
        <end position="322"/>
    </location>
</feature>
<gene>
    <name evidence="3" type="ORF">RWH43_10015</name>
</gene>
<keyword evidence="3" id="KW-0540">Nuclease</keyword>
<evidence type="ECO:0000259" key="2">
    <source>
        <dbReference type="Pfam" id="PF03372"/>
    </source>
</evidence>
<reference evidence="3 4" key="1">
    <citation type="submission" date="2023-09" db="EMBL/GenBank/DDBJ databases">
        <title>Microbacterium fusihabitans sp. nov., Microbacterium phycihabitans sp. nov., and Microbacterium cervinum sp. nov., isolated from dried seaweeds of beach.</title>
        <authorList>
            <person name="Lee S.D."/>
        </authorList>
    </citation>
    <scope>NUCLEOTIDE SEQUENCE [LARGE SCALE GENOMIC DNA]</scope>
    <source>
        <strain evidence="3 4">KSW2-21</strain>
    </source>
</reference>
<dbReference type="Gene3D" id="3.60.10.10">
    <property type="entry name" value="Endonuclease/exonuclease/phosphatase"/>
    <property type="match status" value="1"/>
</dbReference>
<evidence type="ECO:0000313" key="4">
    <source>
        <dbReference type="Proteomes" id="UP001256673"/>
    </source>
</evidence>
<name>A0ABU3RW35_9MICO</name>
<sequence>MSTARRTAFFVTLVLGSALAVLAVWPQLVGAQRLQVFAQLIPFRGPVALAFAVLAAVAALVAVLRRRWAVSAALAIVLAAAAVGNGAVLLSRGFGGSIADGEVVVAAWNTYGGGASPDGIARLVRETGADVVVLPETDAVAAATVVDLLAGDGIGMTATTREADPGDDPIPTSLLLSTSMGPYALDASAGSTPGVPSGVYRPVGGDGPTIVAAHPLPPLPLIMTEWTEGMDWVAAQCTGPDVILAGDLNSTLDHLAGLGEGEATVGGCRDAAADAGAAALGTWPVRLPTGLAAPIDHVLVGSAWEVRSFEVRTGFDDAGSDHRPIVATLSRR</sequence>
<protein>
    <submittedName>
        <fullName evidence="3">Endonuclease/exonuclease/phosphatase family protein</fullName>
    </submittedName>
</protein>
<dbReference type="GO" id="GO:0004519">
    <property type="term" value="F:endonuclease activity"/>
    <property type="evidence" value="ECO:0007669"/>
    <property type="project" value="UniProtKB-KW"/>
</dbReference>
<dbReference type="Pfam" id="PF03372">
    <property type="entry name" value="Exo_endo_phos"/>
    <property type="match status" value="1"/>
</dbReference>
<accession>A0ABU3RW35</accession>
<proteinExistence type="predicted"/>
<keyword evidence="4" id="KW-1185">Reference proteome</keyword>
<keyword evidence="3" id="KW-0378">Hydrolase</keyword>
<keyword evidence="1" id="KW-1133">Transmembrane helix</keyword>
<dbReference type="InterPro" id="IPR005135">
    <property type="entry name" value="Endo/exonuclease/phosphatase"/>
</dbReference>
<dbReference type="SUPFAM" id="SSF56219">
    <property type="entry name" value="DNase I-like"/>
    <property type="match status" value="1"/>
</dbReference>
<dbReference type="Proteomes" id="UP001256673">
    <property type="component" value="Unassembled WGS sequence"/>
</dbReference>
<dbReference type="RefSeq" id="WP_316001395.1">
    <property type="nucleotide sequence ID" value="NZ_JAWDIU010000003.1"/>
</dbReference>